<dbReference type="AlphaFoldDB" id="A0A5B7INM0"/>
<organism evidence="1 2">
    <name type="scientific">Portunus trituberculatus</name>
    <name type="common">Swimming crab</name>
    <name type="synonym">Neptunus trituberculatus</name>
    <dbReference type="NCBI Taxonomy" id="210409"/>
    <lineage>
        <taxon>Eukaryota</taxon>
        <taxon>Metazoa</taxon>
        <taxon>Ecdysozoa</taxon>
        <taxon>Arthropoda</taxon>
        <taxon>Crustacea</taxon>
        <taxon>Multicrustacea</taxon>
        <taxon>Malacostraca</taxon>
        <taxon>Eumalacostraca</taxon>
        <taxon>Eucarida</taxon>
        <taxon>Decapoda</taxon>
        <taxon>Pleocyemata</taxon>
        <taxon>Brachyura</taxon>
        <taxon>Eubrachyura</taxon>
        <taxon>Portunoidea</taxon>
        <taxon>Portunidae</taxon>
        <taxon>Portuninae</taxon>
        <taxon>Portunus</taxon>
    </lineage>
</organism>
<name>A0A5B7INM0_PORTR</name>
<evidence type="ECO:0000313" key="2">
    <source>
        <dbReference type="Proteomes" id="UP000324222"/>
    </source>
</evidence>
<proteinExistence type="predicted"/>
<dbReference type="EMBL" id="VSRR010070617">
    <property type="protein sequence ID" value="MPC86150.1"/>
    <property type="molecule type" value="Genomic_DNA"/>
</dbReference>
<dbReference type="Proteomes" id="UP000324222">
    <property type="component" value="Unassembled WGS sequence"/>
</dbReference>
<comment type="caution">
    <text evidence="1">The sequence shown here is derived from an EMBL/GenBank/DDBJ whole genome shotgun (WGS) entry which is preliminary data.</text>
</comment>
<accession>A0A5B7INM0</accession>
<evidence type="ECO:0000313" key="1">
    <source>
        <dbReference type="EMBL" id="MPC86150.1"/>
    </source>
</evidence>
<gene>
    <name evidence="1" type="ORF">E2C01_080966</name>
</gene>
<protein>
    <submittedName>
        <fullName evidence="1">Uncharacterized protein</fullName>
    </submittedName>
</protein>
<keyword evidence="2" id="KW-1185">Reference proteome</keyword>
<sequence>MSGCEEEGLGYLAGIRAQVLLIGKLKRPRTRINSISTLSSTEVVLGTLPVISVAFENGRDERAEFQNTYRKFRLVSHFSLLSALSYPVFSTSSWNFCSPRLAYASLTPCPRLAHVLLTLRPRLAHASPRLATPTPCTS</sequence>
<reference evidence="1 2" key="1">
    <citation type="submission" date="2019-05" db="EMBL/GenBank/DDBJ databases">
        <title>Another draft genome of Portunus trituberculatus and its Hox gene families provides insights of decapod evolution.</title>
        <authorList>
            <person name="Jeong J.-H."/>
            <person name="Song I."/>
            <person name="Kim S."/>
            <person name="Choi T."/>
            <person name="Kim D."/>
            <person name="Ryu S."/>
            <person name="Kim W."/>
        </authorList>
    </citation>
    <scope>NUCLEOTIDE SEQUENCE [LARGE SCALE GENOMIC DNA]</scope>
    <source>
        <tissue evidence="1">Muscle</tissue>
    </source>
</reference>